<reference evidence="1 2" key="1">
    <citation type="journal article" date="2019" name="Commun. Biol.">
        <title>The bagworm genome reveals a unique fibroin gene that provides high tensile strength.</title>
        <authorList>
            <person name="Kono N."/>
            <person name="Nakamura H."/>
            <person name="Ohtoshi R."/>
            <person name="Tomita M."/>
            <person name="Numata K."/>
            <person name="Arakawa K."/>
        </authorList>
    </citation>
    <scope>NUCLEOTIDE SEQUENCE [LARGE SCALE GENOMIC DNA]</scope>
</reference>
<organism evidence="1 2">
    <name type="scientific">Eumeta variegata</name>
    <name type="common">Bagworm moth</name>
    <name type="synonym">Eumeta japonica</name>
    <dbReference type="NCBI Taxonomy" id="151549"/>
    <lineage>
        <taxon>Eukaryota</taxon>
        <taxon>Metazoa</taxon>
        <taxon>Ecdysozoa</taxon>
        <taxon>Arthropoda</taxon>
        <taxon>Hexapoda</taxon>
        <taxon>Insecta</taxon>
        <taxon>Pterygota</taxon>
        <taxon>Neoptera</taxon>
        <taxon>Endopterygota</taxon>
        <taxon>Lepidoptera</taxon>
        <taxon>Glossata</taxon>
        <taxon>Ditrysia</taxon>
        <taxon>Tineoidea</taxon>
        <taxon>Psychidae</taxon>
        <taxon>Oiketicinae</taxon>
        <taxon>Eumeta</taxon>
    </lineage>
</organism>
<sequence>MSPEPQAGLSQEEAMDIEKKIESSDSDFEYDLKAPGLFNQTDLNDLIRDLGLSKSASEILASRLKERNLVTKETRISYYRTKERNLLKYFAEEDNFVFCKDISGLMAAMRLKNYTSNEWRLFIDSSKRSLKCVLLHNGNKLGSLPIANSTKAKEEYTTIALILGKIKYEEHKWLICVDLKMVSFLLGQQGGYTKYPCFLCLWDSRAKSQHWTKRDWPPRVALVPGE</sequence>
<gene>
    <name evidence="1" type="ORF">EVAR_93997_1</name>
</gene>
<dbReference type="Proteomes" id="UP000299102">
    <property type="component" value="Unassembled WGS sequence"/>
</dbReference>
<comment type="caution">
    <text evidence="1">The sequence shown here is derived from an EMBL/GenBank/DDBJ whole genome shotgun (WGS) entry which is preliminary data.</text>
</comment>
<dbReference type="EMBL" id="BGZK01000074">
    <property type="protein sequence ID" value="GBP15824.1"/>
    <property type="molecule type" value="Genomic_DNA"/>
</dbReference>
<dbReference type="AlphaFoldDB" id="A0A4C1TPD8"/>
<protein>
    <submittedName>
        <fullName evidence="1">Uncharacterized protein</fullName>
    </submittedName>
</protein>
<name>A0A4C1TPD8_EUMVA</name>
<evidence type="ECO:0000313" key="2">
    <source>
        <dbReference type="Proteomes" id="UP000299102"/>
    </source>
</evidence>
<accession>A0A4C1TPD8</accession>
<dbReference type="PANTHER" id="PTHR46114">
    <property type="entry name" value="APPLE DOMAIN-CONTAINING PROTEIN"/>
    <property type="match status" value="1"/>
</dbReference>
<keyword evidence="2" id="KW-1185">Reference proteome</keyword>
<evidence type="ECO:0000313" key="1">
    <source>
        <dbReference type="EMBL" id="GBP15824.1"/>
    </source>
</evidence>
<dbReference type="PANTHER" id="PTHR46114:SF1">
    <property type="entry name" value="ZAD DOMAIN-CONTAINING PROTEIN"/>
    <property type="match status" value="1"/>
</dbReference>
<proteinExistence type="predicted"/>
<dbReference type="OrthoDB" id="8063408at2759"/>